<name>A0ABU5XNB5_9MYCO</name>
<accession>A0ABU5XNB5</accession>
<gene>
    <name evidence="1" type="ORF">K6T79_20835</name>
</gene>
<evidence type="ECO:0008006" key="3">
    <source>
        <dbReference type="Google" id="ProtNLM"/>
    </source>
</evidence>
<organism evidence="1 2">
    <name type="scientific">[Mycobacterium] crassicus</name>
    <dbReference type="NCBI Taxonomy" id="2872309"/>
    <lineage>
        <taxon>Bacteria</taxon>
        <taxon>Bacillati</taxon>
        <taxon>Actinomycetota</taxon>
        <taxon>Actinomycetes</taxon>
        <taxon>Mycobacteriales</taxon>
        <taxon>Mycobacteriaceae</taxon>
        <taxon>Mycolicibacter</taxon>
    </lineage>
</organism>
<protein>
    <recommendedName>
        <fullName evidence="3">Transcriptional regulator</fullName>
    </recommendedName>
</protein>
<evidence type="ECO:0000313" key="1">
    <source>
        <dbReference type="EMBL" id="MEB3023474.1"/>
    </source>
</evidence>
<evidence type="ECO:0000313" key="2">
    <source>
        <dbReference type="Proteomes" id="UP001299596"/>
    </source>
</evidence>
<sequence>MASTPVANPLQQQAIDSLLDKSARKSRRVGIRNTFVQGGTQKRPEFGPLHKMVRAGDAHALDVFLLHRTLVSAEPWTSSPLDAVVWARMLGAESDKDHGAALVSRIWRRLDEKYGLVSRAKVGRQAVYTSLREDGSGEPYTAPTGRDGDLYFGLPFEYWTDEQAWYRTLTLPAKAMLLVSSTLKPGFILPSERVPEWYGISESTAQRGLQELREVGLLNRATSYKPTPLQKIPMTEVHHYTLVAPFGRTTRARHLSLVVDNATTA</sequence>
<reference evidence="1 2" key="1">
    <citation type="submission" date="2023-12" db="EMBL/GenBank/DDBJ databases">
        <title>Description of new species of Mycobacterium terrae complex isolated from sewage at the Sao Paulo Zoological Park Foundation in Brazil.</title>
        <authorList>
            <person name="Romagnoli C.L."/>
            <person name="Conceicao E.C."/>
            <person name="Machado E."/>
            <person name="Barreto L.B.P.F."/>
            <person name="Sharma A."/>
            <person name="Silva N.M."/>
            <person name="Marques L.E."/>
            <person name="Juliana M.A."/>
            <person name="Lourenco M.C.S."/>
            <person name="Digiampietri L.A."/>
            <person name="Suffys P.N."/>
            <person name="Viana-Niero C."/>
        </authorList>
    </citation>
    <scope>NUCLEOTIDE SEQUENCE [LARGE SCALE GENOMIC DNA]</scope>
    <source>
        <strain evidence="1 2">MYC098</strain>
    </source>
</reference>
<comment type="caution">
    <text evidence="1">The sequence shown here is derived from an EMBL/GenBank/DDBJ whole genome shotgun (WGS) entry which is preliminary data.</text>
</comment>
<keyword evidence="2" id="KW-1185">Reference proteome</keyword>
<dbReference type="EMBL" id="JAYJJR010000016">
    <property type="protein sequence ID" value="MEB3023474.1"/>
    <property type="molecule type" value="Genomic_DNA"/>
</dbReference>
<dbReference type="RefSeq" id="WP_329780569.1">
    <property type="nucleotide sequence ID" value="NZ_JAYJJR010000016.1"/>
</dbReference>
<dbReference type="Proteomes" id="UP001299596">
    <property type="component" value="Unassembled WGS sequence"/>
</dbReference>
<proteinExistence type="predicted"/>